<proteinExistence type="predicted"/>
<gene>
    <name evidence="3" type="ORF">SAMN05216354_2127</name>
</gene>
<name>A0A1H5VY73_XYLRU</name>
<dbReference type="EMBL" id="FNUV01000005">
    <property type="protein sequence ID" value="SEF92229.1"/>
    <property type="molecule type" value="Genomic_DNA"/>
</dbReference>
<evidence type="ECO:0000313" key="4">
    <source>
        <dbReference type="Proteomes" id="UP000236735"/>
    </source>
</evidence>
<evidence type="ECO:0000256" key="2">
    <source>
        <dbReference type="SAM" id="SignalP"/>
    </source>
</evidence>
<keyword evidence="2" id="KW-0732">Signal</keyword>
<feature type="chain" id="PRO_5009287714" evidence="2">
    <location>
        <begin position="20"/>
        <end position="356"/>
    </location>
</feature>
<organism evidence="3 4">
    <name type="scientific">Xylanibacter ruminicola</name>
    <name type="common">Prevotella ruminicola</name>
    <dbReference type="NCBI Taxonomy" id="839"/>
    <lineage>
        <taxon>Bacteria</taxon>
        <taxon>Pseudomonadati</taxon>
        <taxon>Bacteroidota</taxon>
        <taxon>Bacteroidia</taxon>
        <taxon>Bacteroidales</taxon>
        <taxon>Prevotellaceae</taxon>
        <taxon>Xylanibacter</taxon>
    </lineage>
</organism>
<accession>A0A1H5VY73</accession>
<feature type="transmembrane region" description="Helical" evidence="1">
    <location>
        <begin position="331"/>
        <end position="355"/>
    </location>
</feature>
<feature type="signal peptide" evidence="2">
    <location>
        <begin position="1"/>
        <end position="19"/>
    </location>
</feature>
<keyword evidence="1" id="KW-1133">Transmembrane helix</keyword>
<dbReference type="AlphaFoldDB" id="A0A1H5VY73"/>
<dbReference type="Pfam" id="PF13584">
    <property type="entry name" value="BatD"/>
    <property type="match status" value="1"/>
</dbReference>
<dbReference type="Proteomes" id="UP000236735">
    <property type="component" value="Unassembled WGS sequence"/>
</dbReference>
<reference evidence="3 4" key="1">
    <citation type="submission" date="2016-10" db="EMBL/GenBank/DDBJ databases">
        <authorList>
            <person name="de Groot N.N."/>
        </authorList>
    </citation>
    <scope>NUCLEOTIDE SEQUENCE [LARGE SCALE GENOMIC DNA]</scope>
    <source>
        <strain evidence="3 4">AR32</strain>
    </source>
</reference>
<protein>
    <submittedName>
        <fullName evidence="3">Oxygen tolerance</fullName>
    </submittedName>
</protein>
<dbReference type="RefSeq" id="WP_091766186.1">
    <property type="nucleotide sequence ID" value="NZ_FNUV01000005.1"/>
</dbReference>
<evidence type="ECO:0000256" key="1">
    <source>
        <dbReference type="SAM" id="Phobius"/>
    </source>
</evidence>
<sequence>MKKFFSLIILITSALRLSAQVSVEASIDSIQIFVGQQAHVTLTAVVKNQSKVEFPQFKPLQYITPGVEVLDTKEMEQQEADNGYVSKSVIYTLTSFDDTLYYLPPLTVKIDGQSYKSKSLALKVLTFEVDTTNVDQFFGPKDVQDNPFQWSDWSLSFWLSVLMLVLMALCYYLYLRMRDNKPIITHIRIVKRLLPHQKAMQEIEQIKADKMVASENSKEYYTKLTDTLRKYIQERYGFNAMEMTSSEIIAKLTATQDDTALSELRHLFLTADLVKFAKYSTLINENDMNLVNAIDFINQTKLENEPVEETVMPQLSEEDQRSQKARRILKSVIVAISVVCLSLFAYVVYTLYLLLN</sequence>
<keyword evidence="1" id="KW-0812">Transmembrane</keyword>
<keyword evidence="1" id="KW-0472">Membrane</keyword>
<evidence type="ECO:0000313" key="3">
    <source>
        <dbReference type="EMBL" id="SEF92229.1"/>
    </source>
</evidence>
<feature type="transmembrane region" description="Helical" evidence="1">
    <location>
        <begin position="155"/>
        <end position="174"/>
    </location>
</feature>
<dbReference type="InterPro" id="IPR025738">
    <property type="entry name" value="BatD"/>
</dbReference>